<dbReference type="AlphaFoldDB" id="A0A0U0WEK2"/>
<proteinExistence type="predicted"/>
<dbReference type="PANTHER" id="PTHR37330:SF1">
    <property type="entry name" value="CONSERVED TRANSMEMBRANE PROTEIN-RELATED"/>
    <property type="match status" value="1"/>
</dbReference>
<dbReference type="Proteomes" id="UP000198875">
    <property type="component" value="Unassembled WGS sequence"/>
</dbReference>
<gene>
    <name evidence="2" type="ORF">BN971_04688</name>
</gene>
<accession>A0A0U0WEK2</accession>
<evidence type="ECO:0000256" key="1">
    <source>
        <dbReference type="SAM" id="Phobius"/>
    </source>
</evidence>
<protein>
    <submittedName>
        <fullName evidence="2">Transmembrane protein</fullName>
    </submittedName>
</protein>
<name>A0A0U0WEK2_MYCBE</name>
<dbReference type="Pfam" id="PF14494">
    <property type="entry name" value="DUF4436"/>
    <property type="match status" value="1"/>
</dbReference>
<keyword evidence="1" id="KW-0472">Membrane</keyword>
<dbReference type="EMBL" id="CSTD01000007">
    <property type="protein sequence ID" value="CPR13378.1"/>
    <property type="molecule type" value="Genomic_DNA"/>
</dbReference>
<dbReference type="RefSeq" id="WP_085180108.1">
    <property type="nucleotide sequence ID" value="NZ_CSTD01000007.1"/>
</dbReference>
<dbReference type="OrthoDB" id="8438075at2"/>
<keyword evidence="1 2" id="KW-0812">Transmembrane</keyword>
<sequence precursor="true">MKLGFVALGVAVVAAYVTSVVLYADSGARQRQAVLPASGERTTATLTVEEVQSNYSVLVANLAVSLGSALLDPQTEHLNQDVSLRVRSAATPTRREYTKGMLPGVFPVPLTIAGDIETWPFDQYQSGPIEVELIRGGEGGVSERIPVTFVNHLPGWQVVATQANGTGPYQVRMERSLSAAAFGFAILGVLVAIAAVGFFVAVQTLRDRRRFQPPMTTWYAAMLFAVVPLRNALPGSPPFGGWIDITLVLWVLVVLVISMLLYIACWWRHLKPDTDTAKPQAEAVSGSPAR</sequence>
<feature type="transmembrane region" description="Helical" evidence="1">
    <location>
        <begin position="179"/>
        <end position="202"/>
    </location>
</feature>
<evidence type="ECO:0000313" key="2">
    <source>
        <dbReference type="EMBL" id="CPR13378.1"/>
    </source>
</evidence>
<organism evidence="2 3">
    <name type="scientific">Mycobacterium bohemicum DSM 44277</name>
    <dbReference type="NCBI Taxonomy" id="1236609"/>
    <lineage>
        <taxon>Bacteria</taxon>
        <taxon>Bacillati</taxon>
        <taxon>Actinomycetota</taxon>
        <taxon>Actinomycetes</taxon>
        <taxon>Mycobacteriales</taxon>
        <taxon>Mycobacteriaceae</taxon>
        <taxon>Mycobacterium</taxon>
    </lineage>
</organism>
<reference evidence="2 3" key="1">
    <citation type="submission" date="2015-03" db="EMBL/GenBank/DDBJ databases">
        <authorList>
            <person name="Murphy D."/>
        </authorList>
    </citation>
    <scope>NUCLEOTIDE SEQUENCE [LARGE SCALE GENOMIC DNA]</scope>
    <source>
        <strain evidence="2 3">DSM 44277</strain>
    </source>
</reference>
<keyword evidence="1" id="KW-1133">Transmembrane helix</keyword>
<dbReference type="PANTHER" id="PTHR37330">
    <property type="entry name" value="CONSERVED TRANSMEMBRANE PROTEIN-RELATED"/>
    <property type="match status" value="1"/>
</dbReference>
<evidence type="ECO:0000313" key="3">
    <source>
        <dbReference type="Proteomes" id="UP000198875"/>
    </source>
</evidence>
<dbReference type="InterPro" id="IPR027948">
    <property type="entry name" value="DUF4436"/>
</dbReference>
<feature type="transmembrane region" description="Helical" evidence="1">
    <location>
        <begin position="239"/>
        <end position="263"/>
    </location>
</feature>